<keyword evidence="3 6" id="KW-0808">Transferase</keyword>
<keyword evidence="2" id="KW-0028">Amino-acid biosynthesis</keyword>
<comment type="caution">
    <text evidence="6">The sequence shown here is derived from an EMBL/GenBank/DDBJ whole genome shotgun (WGS) entry which is preliminary data.</text>
</comment>
<dbReference type="RefSeq" id="WP_109927686.1">
    <property type="nucleotide sequence ID" value="NZ_QGNY01000001.1"/>
</dbReference>
<feature type="domain" description="Serine acetyltransferase N-terminal" evidence="5">
    <location>
        <begin position="71"/>
        <end position="125"/>
    </location>
</feature>
<dbReference type="Gene3D" id="2.160.10.10">
    <property type="entry name" value="Hexapeptide repeat proteins"/>
    <property type="match status" value="1"/>
</dbReference>
<dbReference type="AlphaFoldDB" id="A0A317F4X3"/>
<organism evidence="6 7">
    <name type="scientific">Pedobacter paludis</name>
    <dbReference type="NCBI Taxonomy" id="2203212"/>
    <lineage>
        <taxon>Bacteria</taxon>
        <taxon>Pseudomonadati</taxon>
        <taxon>Bacteroidota</taxon>
        <taxon>Sphingobacteriia</taxon>
        <taxon>Sphingobacteriales</taxon>
        <taxon>Sphingobacteriaceae</taxon>
        <taxon>Pedobacter</taxon>
    </lineage>
</organism>
<dbReference type="Gene3D" id="1.10.3130.10">
    <property type="entry name" value="serine acetyltransferase, domain 1"/>
    <property type="match status" value="1"/>
</dbReference>
<evidence type="ECO:0000313" key="6">
    <source>
        <dbReference type="EMBL" id="PWS33097.1"/>
    </source>
</evidence>
<dbReference type="EMBL" id="QGNY01000001">
    <property type="protein sequence ID" value="PWS33097.1"/>
    <property type="molecule type" value="Genomic_DNA"/>
</dbReference>
<dbReference type="SUPFAM" id="SSF51161">
    <property type="entry name" value="Trimeric LpxA-like enzymes"/>
    <property type="match status" value="1"/>
</dbReference>
<keyword evidence="4" id="KW-0012">Acyltransferase</keyword>
<proteinExistence type="predicted"/>
<dbReference type="OrthoDB" id="9801456at2"/>
<evidence type="ECO:0000259" key="5">
    <source>
        <dbReference type="Pfam" id="PF06426"/>
    </source>
</evidence>
<dbReference type="PANTHER" id="PTHR42811">
    <property type="entry name" value="SERINE ACETYLTRANSFERASE"/>
    <property type="match status" value="1"/>
</dbReference>
<dbReference type="GO" id="GO:0005737">
    <property type="term" value="C:cytoplasm"/>
    <property type="evidence" value="ECO:0007669"/>
    <property type="project" value="InterPro"/>
</dbReference>
<evidence type="ECO:0000256" key="1">
    <source>
        <dbReference type="ARBA" id="ARBA00018522"/>
    </source>
</evidence>
<dbReference type="GO" id="GO:0009001">
    <property type="term" value="F:serine O-acetyltransferase activity"/>
    <property type="evidence" value="ECO:0007669"/>
    <property type="project" value="InterPro"/>
</dbReference>
<evidence type="ECO:0000256" key="3">
    <source>
        <dbReference type="ARBA" id="ARBA00022679"/>
    </source>
</evidence>
<evidence type="ECO:0000256" key="4">
    <source>
        <dbReference type="ARBA" id="ARBA00023315"/>
    </source>
</evidence>
<dbReference type="InterPro" id="IPR045304">
    <property type="entry name" value="LbH_SAT"/>
</dbReference>
<keyword evidence="7" id="KW-1185">Reference proteome</keyword>
<sequence>MEDQFLNYLFDKPNRKVSIPSNEIISEWAKKVVHFLFPESSGKIFASAEELKKYAIELEHDLFGIISKSCELQHTDCKETSMRFFDQLPELYRILNTDITAIYEGDPAAVSRFEVVRSYPGFYAICFYRIAHLLFNLGIPIIPRILTEHAHSRTGVDIHPAAIIGEYFYIDHGTGIVIGETAVIGQYVKLYQGVTLGALSVRKVLAGVKRHPTVGDRVVIYSGATILGGETVIGHDSIIGGNVWLTESIEPFSTAYHSPIINIRNTKQTS</sequence>
<dbReference type="InterPro" id="IPR010493">
    <property type="entry name" value="Ser_AcTrfase_N"/>
</dbReference>
<gene>
    <name evidence="6" type="ORF">DF947_00180</name>
</gene>
<dbReference type="CDD" id="cd03354">
    <property type="entry name" value="LbH_SAT"/>
    <property type="match status" value="1"/>
</dbReference>
<dbReference type="InterPro" id="IPR011004">
    <property type="entry name" value="Trimer_LpxA-like_sf"/>
</dbReference>
<protein>
    <recommendedName>
        <fullName evidence="1">Serine acetyltransferase</fullName>
    </recommendedName>
</protein>
<evidence type="ECO:0000313" key="7">
    <source>
        <dbReference type="Proteomes" id="UP000245391"/>
    </source>
</evidence>
<dbReference type="GO" id="GO:0006535">
    <property type="term" value="P:cysteine biosynthetic process from serine"/>
    <property type="evidence" value="ECO:0007669"/>
    <property type="project" value="InterPro"/>
</dbReference>
<reference evidence="7" key="1">
    <citation type="submission" date="2018-05" db="EMBL/GenBank/DDBJ databases">
        <title>Pedobacter paludis sp. nov., isolated from wetland soil.</title>
        <authorList>
            <person name="Zhang Y."/>
        </authorList>
    </citation>
    <scope>NUCLEOTIDE SEQUENCE [LARGE SCALE GENOMIC DNA]</scope>
    <source>
        <strain evidence="7">R-8</strain>
    </source>
</reference>
<evidence type="ECO:0000256" key="2">
    <source>
        <dbReference type="ARBA" id="ARBA00022605"/>
    </source>
</evidence>
<dbReference type="InterPro" id="IPR042122">
    <property type="entry name" value="Ser_AcTrfase_N_sf"/>
</dbReference>
<accession>A0A317F4X3</accession>
<name>A0A317F4X3_9SPHI</name>
<dbReference type="Pfam" id="PF06426">
    <property type="entry name" value="SATase_N"/>
    <property type="match status" value="1"/>
</dbReference>
<dbReference type="Proteomes" id="UP000245391">
    <property type="component" value="Unassembled WGS sequence"/>
</dbReference>